<dbReference type="eggNOG" id="COG0668">
    <property type="taxonomic scope" value="Bacteria"/>
</dbReference>
<proteinExistence type="predicted"/>
<protein>
    <recommendedName>
        <fullName evidence="6">Mechanosensitive ion channel MscS domain-containing protein</fullName>
    </recommendedName>
</protein>
<keyword evidence="3 5" id="KW-1133">Transmembrane helix</keyword>
<evidence type="ECO:0000256" key="3">
    <source>
        <dbReference type="ARBA" id="ARBA00022989"/>
    </source>
</evidence>
<dbReference type="GO" id="GO:0071470">
    <property type="term" value="P:cellular response to osmotic stress"/>
    <property type="evidence" value="ECO:0007669"/>
    <property type="project" value="InterPro"/>
</dbReference>
<dbReference type="Gene3D" id="2.30.30.60">
    <property type="match status" value="1"/>
</dbReference>
<dbReference type="EMBL" id="ADLE01000008">
    <property type="protein sequence ID" value="EJZ64677.1"/>
    <property type="molecule type" value="Genomic_DNA"/>
</dbReference>
<dbReference type="Proteomes" id="UP000006044">
    <property type="component" value="Unassembled WGS sequence"/>
</dbReference>
<name>K0WZU9_9BACT</name>
<comment type="caution">
    <text evidence="7">The sequence shown here is derived from an EMBL/GenBank/DDBJ whole genome shotgun (WGS) entry which is preliminary data.</text>
</comment>
<dbReference type="HOGENOM" id="CLU_045354_1_0_10"/>
<dbReference type="Pfam" id="PF00924">
    <property type="entry name" value="MS_channel_2nd"/>
    <property type="match status" value="1"/>
</dbReference>
<dbReference type="InterPro" id="IPR030192">
    <property type="entry name" value="YbdG"/>
</dbReference>
<evidence type="ECO:0000259" key="6">
    <source>
        <dbReference type="Pfam" id="PF00924"/>
    </source>
</evidence>
<evidence type="ECO:0000313" key="7">
    <source>
        <dbReference type="EMBL" id="EJZ64677.1"/>
    </source>
</evidence>
<dbReference type="GO" id="GO:0005886">
    <property type="term" value="C:plasma membrane"/>
    <property type="evidence" value="ECO:0007669"/>
    <property type="project" value="TreeGrafter"/>
</dbReference>
<evidence type="ECO:0000256" key="1">
    <source>
        <dbReference type="ARBA" id="ARBA00004370"/>
    </source>
</evidence>
<keyword evidence="8" id="KW-1185">Reference proteome</keyword>
<dbReference type="SUPFAM" id="SSF50182">
    <property type="entry name" value="Sm-like ribonucleoproteins"/>
    <property type="match status" value="1"/>
</dbReference>
<dbReference type="InterPro" id="IPR023408">
    <property type="entry name" value="MscS_beta-dom_sf"/>
</dbReference>
<dbReference type="PANTHER" id="PTHR30414">
    <property type="entry name" value="MINICONDUCTANCE MECHANOSENSITIVE CHANNEL YBDG"/>
    <property type="match status" value="1"/>
</dbReference>
<dbReference type="InterPro" id="IPR010920">
    <property type="entry name" value="LSM_dom_sf"/>
</dbReference>
<keyword evidence="4 5" id="KW-0472">Membrane</keyword>
<accession>K0WZU9</accession>
<feature type="domain" description="Mechanosensitive ion channel MscS" evidence="6">
    <location>
        <begin position="190"/>
        <end position="258"/>
    </location>
</feature>
<feature type="transmembrane region" description="Helical" evidence="5">
    <location>
        <begin position="73"/>
        <end position="90"/>
    </location>
</feature>
<keyword evidence="2 5" id="KW-0812">Transmembrane</keyword>
<evidence type="ECO:0000256" key="5">
    <source>
        <dbReference type="SAM" id="Phobius"/>
    </source>
</evidence>
<reference evidence="7 8" key="1">
    <citation type="submission" date="2012-08" db="EMBL/GenBank/DDBJ databases">
        <title>The Genome Sequence of Barnesiella intestinihominis YIT 11860.</title>
        <authorList>
            <consortium name="The Broad Institute Genome Sequencing Platform"/>
            <person name="Earl A."/>
            <person name="Ward D."/>
            <person name="Feldgarden M."/>
            <person name="Gevers D."/>
            <person name="Morotomi M."/>
            <person name="Walker B."/>
            <person name="Young S.K."/>
            <person name="Zeng Q."/>
            <person name="Gargeya S."/>
            <person name="Fitzgerald M."/>
            <person name="Haas B."/>
            <person name="Abouelleil A."/>
            <person name="Alvarado L."/>
            <person name="Arachchi H.M."/>
            <person name="Berlin A.M."/>
            <person name="Chapman S.B."/>
            <person name="Goldberg J."/>
            <person name="Griggs A."/>
            <person name="Gujja S."/>
            <person name="Hansen M."/>
            <person name="Howarth C."/>
            <person name="Imamovic A."/>
            <person name="Larimer J."/>
            <person name="McCowen C."/>
            <person name="Montmayeur A."/>
            <person name="Murphy C."/>
            <person name="Neiman D."/>
            <person name="Pearson M."/>
            <person name="Priest M."/>
            <person name="Roberts A."/>
            <person name="Saif S."/>
            <person name="Shea T."/>
            <person name="Sisk P."/>
            <person name="Sykes S."/>
            <person name="Wortman J."/>
            <person name="Nusbaum C."/>
            <person name="Birren B."/>
        </authorList>
    </citation>
    <scope>NUCLEOTIDE SEQUENCE [LARGE SCALE GENOMIC DNA]</scope>
    <source>
        <strain evidence="7 8">YIT 11860</strain>
    </source>
</reference>
<evidence type="ECO:0000313" key="8">
    <source>
        <dbReference type="Proteomes" id="UP000006044"/>
    </source>
</evidence>
<feature type="transmembrane region" description="Helical" evidence="5">
    <location>
        <begin position="172"/>
        <end position="199"/>
    </location>
</feature>
<gene>
    <name evidence="7" type="ORF">HMPREF9448_01159</name>
</gene>
<feature type="transmembrane region" description="Helical" evidence="5">
    <location>
        <begin position="28"/>
        <end position="53"/>
    </location>
</feature>
<evidence type="ECO:0000256" key="4">
    <source>
        <dbReference type="ARBA" id="ARBA00023136"/>
    </source>
</evidence>
<dbReference type="GO" id="GO:0008381">
    <property type="term" value="F:mechanosensitive monoatomic ion channel activity"/>
    <property type="evidence" value="ECO:0007669"/>
    <property type="project" value="InterPro"/>
</dbReference>
<dbReference type="InterPro" id="IPR006685">
    <property type="entry name" value="MscS_channel_2nd"/>
</dbReference>
<comment type="subcellular location">
    <subcellularLocation>
        <location evidence="1">Membrane</location>
    </subcellularLocation>
</comment>
<dbReference type="AlphaFoldDB" id="K0WZU9"/>
<sequence>MGMLESIEKILHDVADLFSANTEAWHNVVYVILIVLIAILCDVLCKLLINRLLLPIIRRTKFEWDDHLYDKKVVSRLAALAPAFILYAFLPSAFDIESSWYILIDRICKVYIIALILRFLNGVLNAFLDIFNGKESLRHYPIKGGVQTIQVILFSIGFISIIGTIIDQSPARLFAGLGASAAILMLIFRDTILGFVAGIQLSANNMLHKGDWITAPAYNANGIVQDVTLNTVKVLNFDNTTTTIPPYALVTGSFTNWRSMFEGGGRRISRQILLDINSISFLREEDLLRFKDHFLIGEFVVQRLHSIQQACNSGNSFLAEELRVTNSMLFRVYLENYIRQMGKSNPDMLYMVRYLPMAERGLPVELYLFSAEKTWKMYEAVVADLIDHTIAVTAEFGLRLYQSPGSYDIQCLRERVNQI</sequence>
<evidence type="ECO:0000256" key="2">
    <source>
        <dbReference type="ARBA" id="ARBA00022692"/>
    </source>
</evidence>
<feature type="transmembrane region" description="Helical" evidence="5">
    <location>
        <begin position="110"/>
        <end position="128"/>
    </location>
</feature>
<dbReference type="STRING" id="742726.HMPREF9448_01159"/>
<feature type="transmembrane region" description="Helical" evidence="5">
    <location>
        <begin position="149"/>
        <end position="166"/>
    </location>
</feature>
<organism evidence="7 8">
    <name type="scientific">Barnesiella intestinihominis YIT 11860</name>
    <dbReference type="NCBI Taxonomy" id="742726"/>
    <lineage>
        <taxon>Bacteria</taxon>
        <taxon>Pseudomonadati</taxon>
        <taxon>Bacteroidota</taxon>
        <taxon>Bacteroidia</taxon>
        <taxon>Bacteroidales</taxon>
        <taxon>Barnesiellaceae</taxon>
        <taxon>Barnesiella</taxon>
    </lineage>
</organism>
<dbReference type="PANTHER" id="PTHR30414:SF0">
    <property type="entry name" value="MINICONDUCTANCE MECHANOSENSITIVE CHANNEL YBDG"/>
    <property type="match status" value="1"/>
</dbReference>